<dbReference type="EMBL" id="ONZI01000001">
    <property type="protein sequence ID" value="SPJ32696.1"/>
    <property type="molecule type" value="Genomic_DNA"/>
</dbReference>
<evidence type="ECO:0000313" key="1">
    <source>
        <dbReference type="EMBL" id="SPJ32696.1"/>
    </source>
</evidence>
<dbReference type="InterPro" id="IPR005564">
    <property type="entry name" value="Major_capsid_GpE"/>
</dbReference>
<dbReference type="Proteomes" id="UP000244934">
    <property type="component" value="Unassembled WGS sequence"/>
</dbReference>
<evidence type="ECO:0008006" key="3">
    <source>
        <dbReference type="Google" id="ProtNLM"/>
    </source>
</evidence>
<dbReference type="Pfam" id="PF03864">
    <property type="entry name" value="Phage_cap_E"/>
    <property type="match status" value="1"/>
</dbReference>
<dbReference type="RefSeq" id="WP_108841523.1">
    <property type="nucleotide sequence ID" value="NZ_ONZI01000001.1"/>
</dbReference>
<sequence>MALFNNNQIVDQTQSIQRIPNQPGLMGALGLYRDSMVGNDVVVFDVRDNSFHILEDKRRNVAQKNSTEERPYGRHLMEVPHYPIERTIGRERLAGVRQFGSDTEMTIAQAVAEELEQQSQNHDVTEEYLKAAMTIQGRYATTNFGTVDMADEFGVQRETEALATGDMLTGIRSAQRKAKNGLRNGGMTSGYIMLAGPELFEQILKEPDLLAAYQYSNSASNPLRNELGTVGQHYQMLSWGNLNIIMYEDTFSPNDGEPVELLASDAGVLFPRTTLGRCFFGPESTLTGLGAGGARRFARSFRDEHDRYVQVESEMNILPIAEQYGAVVDVTLGASA</sequence>
<protein>
    <recommendedName>
        <fullName evidence="3">Major capsid protein</fullName>
    </recommendedName>
</protein>
<keyword evidence="2" id="KW-1185">Reference proteome</keyword>
<evidence type="ECO:0000313" key="2">
    <source>
        <dbReference type="Proteomes" id="UP000244934"/>
    </source>
</evidence>
<name>A0A2R8CII6_9GAMM</name>
<dbReference type="AlphaFoldDB" id="A0A2R8CII6"/>
<organism evidence="1 2">
    <name type="scientific">Kushneria phyllosphaerae</name>
    <dbReference type="NCBI Taxonomy" id="2100822"/>
    <lineage>
        <taxon>Bacteria</taxon>
        <taxon>Pseudomonadati</taxon>
        <taxon>Pseudomonadota</taxon>
        <taxon>Gammaproteobacteria</taxon>
        <taxon>Oceanospirillales</taxon>
        <taxon>Halomonadaceae</taxon>
        <taxon>Kushneria</taxon>
    </lineage>
</organism>
<reference evidence="2" key="1">
    <citation type="submission" date="2018-03" db="EMBL/GenBank/DDBJ databases">
        <authorList>
            <person name="Navarro De La Torre S."/>
        </authorList>
    </citation>
    <scope>NUCLEOTIDE SEQUENCE [LARGE SCALE GENOMIC DNA]</scope>
    <source>
        <strain evidence="2">EAod3</strain>
    </source>
</reference>
<gene>
    <name evidence="1" type="ORF">KSP9073_00697</name>
</gene>
<dbReference type="OrthoDB" id="6388191at2"/>
<accession>A0A2R8CII6</accession>
<proteinExistence type="predicted"/>